<feature type="transmembrane region" description="Helical" evidence="7">
    <location>
        <begin position="106"/>
        <end position="123"/>
    </location>
</feature>
<sequence>MQLFRTIARLWRGERHTLYFLISSAIFRDGLAAIFTFGAVIAVGTFGFAKGDVLIFAIAGNVVAAIGAFSAGYFDDKLGPKTVIVISLVGLLVSGVVLFFSSGKTIFWIFGLLLCLFLGPAQSSARTFVGRLAPAAVRAVRNDGSSGVVHRAHAVRSLHSLVRHTALGNFGHHDRAPRRSSTVAPGQIPHPNLTPPRLPSHLPSSVDGRWEGC</sequence>
<dbReference type="Pfam" id="PF11700">
    <property type="entry name" value="ATG22"/>
    <property type="match status" value="1"/>
</dbReference>
<dbReference type="eggNOG" id="COG2270">
    <property type="taxonomic scope" value="Bacteria"/>
</dbReference>
<dbReference type="Proteomes" id="UP000002007">
    <property type="component" value="Chromosome"/>
</dbReference>
<keyword evidence="2" id="KW-0813">Transport</keyword>
<evidence type="ECO:0000256" key="3">
    <source>
        <dbReference type="ARBA" id="ARBA00022692"/>
    </source>
</evidence>
<accession>A9WT06</accession>
<keyword evidence="9" id="KW-1185">Reference proteome</keyword>
<feature type="transmembrane region" description="Helical" evidence="7">
    <location>
        <begin position="83"/>
        <end position="100"/>
    </location>
</feature>
<evidence type="ECO:0000256" key="1">
    <source>
        <dbReference type="ARBA" id="ARBA00004127"/>
    </source>
</evidence>
<comment type="subcellular location">
    <subcellularLocation>
        <location evidence="1">Endomembrane system</location>
        <topology evidence="1">Multi-pass membrane protein</topology>
    </subcellularLocation>
</comment>
<evidence type="ECO:0000313" key="8">
    <source>
        <dbReference type="EMBL" id="ABY23944.1"/>
    </source>
</evidence>
<feature type="transmembrane region" description="Helical" evidence="7">
    <location>
        <begin position="20"/>
        <end position="47"/>
    </location>
</feature>
<feature type="region of interest" description="Disordered" evidence="6">
    <location>
        <begin position="170"/>
        <end position="213"/>
    </location>
</feature>
<proteinExistence type="predicted"/>
<protein>
    <submittedName>
        <fullName evidence="8">Transporter, MFS superfamily</fullName>
    </submittedName>
</protein>
<evidence type="ECO:0000256" key="2">
    <source>
        <dbReference type="ARBA" id="ARBA00022448"/>
    </source>
</evidence>
<feature type="transmembrane region" description="Helical" evidence="7">
    <location>
        <begin position="53"/>
        <end position="74"/>
    </location>
</feature>
<dbReference type="AlphaFoldDB" id="A9WT06"/>
<evidence type="ECO:0000256" key="4">
    <source>
        <dbReference type="ARBA" id="ARBA00022989"/>
    </source>
</evidence>
<dbReference type="STRING" id="288705.RSal33209_2212"/>
<organism evidence="8 9">
    <name type="scientific">Renibacterium salmoninarum (strain ATCC 33209 / DSM 20767 / JCM 11484 / NBRC 15589 / NCIMB 2235)</name>
    <dbReference type="NCBI Taxonomy" id="288705"/>
    <lineage>
        <taxon>Bacteria</taxon>
        <taxon>Bacillati</taxon>
        <taxon>Actinomycetota</taxon>
        <taxon>Actinomycetes</taxon>
        <taxon>Micrococcales</taxon>
        <taxon>Micrococcaceae</taxon>
        <taxon>Renibacterium</taxon>
    </lineage>
</organism>
<dbReference type="InterPro" id="IPR024671">
    <property type="entry name" value="Atg22-like"/>
</dbReference>
<reference evidence="9" key="1">
    <citation type="journal article" date="2008" name="J. Bacteriol.">
        <title>Genome sequence of the fish pathogen Renibacterium salmoninarum suggests reductive evolution away from an environmental Arthrobacter ancestor.</title>
        <authorList>
            <person name="Wiens G.D."/>
            <person name="Rockey D.D."/>
            <person name="Wu Z."/>
            <person name="Chang J."/>
            <person name="Levy R."/>
            <person name="Crane S."/>
            <person name="Chen D.S."/>
            <person name="Capri G.R."/>
            <person name="Burnett J.R."/>
            <person name="Sudheesh P.S."/>
            <person name="Schipma M.J."/>
            <person name="Burd H."/>
            <person name="Bhattacharyya A."/>
            <person name="Rhodes L.D."/>
            <person name="Kaul R."/>
            <person name="Strom M.S."/>
        </authorList>
    </citation>
    <scope>NUCLEOTIDE SEQUENCE [LARGE SCALE GENOMIC DNA]</scope>
    <source>
        <strain evidence="9">ATCC 33209 / DSM 20767 / JCM 11484 / NBRC 15589 / NCIMB 2235</strain>
    </source>
</reference>
<dbReference type="SUPFAM" id="SSF103473">
    <property type="entry name" value="MFS general substrate transporter"/>
    <property type="match status" value="1"/>
</dbReference>
<evidence type="ECO:0000256" key="7">
    <source>
        <dbReference type="SAM" id="Phobius"/>
    </source>
</evidence>
<keyword evidence="4 7" id="KW-1133">Transmembrane helix</keyword>
<dbReference type="HOGENOM" id="CLU_1293440_0_0_11"/>
<dbReference type="Gene3D" id="1.20.1250.20">
    <property type="entry name" value="MFS general substrate transporter like domains"/>
    <property type="match status" value="1"/>
</dbReference>
<keyword evidence="5 7" id="KW-0472">Membrane</keyword>
<dbReference type="PANTHER" id="PTHR23519:SF1">
    <property type="entry name" value="AUTOPHAGY-RELATED PROTEIN 22"/>
    <property type="match status" value="1"/>
</dbReference>
<dbReference type="KEGG" id="rsa:RSal33209_2212"/>
<evidence type="ECO:0000313" key="9">
    <source>
        <dbReference type="Proteomes" id="UP000002007"/>
    </source>
</evidence>
<evidence type="ECO:0000256" key="5">
    <source>
        <dbReference type="ARBA" id="ARBA00023136"/>
    </source>
</evidence>
<evidence type="ECO:0000256" key="6">
    <source>
        <dbReference type="SAM" id="MobiDB-lite"/>
    </source>
</evidence>
<keyword evidence="3 7" id="KW-0812">Transmembrane</keyword>
<dbReference type="GO" id="GO:0012505">
    <property type="term" value="C:endomembrane system"/>
    <property type="evidence" value="ECO:0007669"/>
    <property type="project" value="UniProtKB-SubCell"/>
</dbReference>
<dbReference type="PANTHER" id="PTHR23519">
    <property type="entry name" value="AUTOPHAGY-RELATED PROTEIN 22"/>
    <property type="match status" value="1"/>
</dbReference>
<dbReference type="InterPro" id="IPR050495">
    <property type="entry name" value="ATG22/LtaA_families"/>
</dbReference>
<name>A9WT06_RENSM</name>
<dbReference type="EMBL" id="CP000910">
    <property type="protein sequence ID" value="ABY23944.1"/>
    <property type="molecule type" value="Genomic_DNA"/>
</dbReference>
<gene>
    <name evidence="8" type="ordered locus">RSal33209_2212</name>
</gene>
<dbReference type="InterPro" id="IPR036259">
    <property type="entry name" value="MFS_trans_sf"/>
</dbReference>